<sequence length="76" mass="8431">MGRAQRVQSRLQRRRGQAGGEGQDRRPLAENGVPHRIQEFGAGREQQGMERAFWHTRQISPASPGRAVTARRLGGG</sequence>
<proteinExistence type="predicted"/>
<keyword evidence="3" id="KW-1185">Reference proteome</keyword>
<dbReference type="AlphaFoldDB" id="A0A5M3VZ25"/>
<dbReference type="EMBL" id="BLAD01000052">
    <property type="protein sequence ID" value="GES01684.1"/>
    <property type="molecule type" value="Genomic_DNA"/>
</dbReference>
<organism evidence="2 3">
    <name type="scientific">Acrocarpospora corrugata</name>
    <dbReference type="NCBI Taxonomy" id="35763"/>
    <lineage>
        <taxon>Bacteria</taxon>
        <taxon>Bacillati</taxon>
        <taxon>Actinomycetota</taxon>
        <taxon>Actinomycetes</taxon>
        <taxon>Streptosporangiales</taxon>
        <taxon>Streptosporangiaceae</taxon>
        <taxon>Acrocarpospora</taxon>
    </lineage>
</organism>
<evidence type="ECO:0000313" key="2">
    <source>
        <dbReference type="EMBL" id="GES01684.1"/>
    </source>
</evidence>
<name>A0A5M3VZ25_9ACTN</name>
<reference evidence="2 3" key="1">
    <citation type="submission" date="2019-10" db="EMBL/GenBank/DDBJ databases">
        <title>Whole genome shotgun sequence of Acrocarpospora corrugata NBRC 13972.</title>
        <authorList>
            <person name="Ichikawa N."/>
            <person name="Kimura A."/>
            <person name="Kitahashi Y."/>
            <person name="Komaki H."/>
            <person name="Oguchi A."/>
        </authorList>
    </citation>
    <scope>NUCLEOTIDE SEQUENCE [LARGE SCALE GENOMIC DNA]</scope>
    <source>
        <strain evidence="2 3">NBRC 13972</strain>
    </source>
</reference>
<evidence type="ECO:0000313" key="3">
    <source>
        <dbReference type="Proteomes" id="UP000334990"/>
    </source>
</evidence>
<comment type="caution">
    <text evidence="2">The sequence shown here is derived from an EMBL/GenBank/DDBJ whole genome shotgun (WGS) entry which is preliminary data.</text>
</comment>
<gene>
    <name evidence="2" type="ORF">Acor_37480</name>
</gene>
<accession>A0A5M3VZ25</accession>
<evidence type="ECO:0000256" key="1">
    <source>
        <dbReference type="SAM" id="MobiDB-lite"/>
    </source>
</evidence>
<feature type="region of interest" description="Disordered" evidence="1">
    <location>
        <begin position="57"/>
        <end position="76"/>
    </location>
</feature>
<protein>
    <submittedName>
        <fullName evidence="2">Uncharacterized protein</fullName>
    </submittedName>
</protein>
<dbReference type="Proteomes" id="UP000334990">
    <property type="component" value="Unassembled WGS sequence"/>
</dbReference>
<feature type="region of interest" description="Disordered" evidence="1">
    <location>
        <begin position="1"/>
        <end position="35"/>
    </location>
</feature>